<protein>
    <submittedName>
        <fullName evidence="2">DNA-dependent RNA polymerase</fullName>
    </submittedName>
</protein>
<feature type="region of interest" description="Disordered" evidence="1">
    <location>
        <begin position="1"/>
        <end position="27"/>
    </location>
</feature>
<organism evidence="2">
    <name type="scientific">uncultured marine virus</name>
    <dbReference type="NCBI Taxonomy" id="186617"/>
    <lineage>
        <taxon>Viruses</taxon>
        <taxon>environmental samples</taxon>
    </lineage>
</organism>
<accession>A0A0F7L7E8</accession>
<reference evidence="2" key="2">
    <citation type="submission" date="2015-03" db="EMBL/GenBank/DDBJ databases">
        <authorList>
            <person name="Chow C.-E.T."/>
            <person name="Winget D.M."/>
            <person name="White R.A.III."/>
            <person name="Hallam S.J."/>
            <person name="Suttle C.A."/>
        </authorList>
    </citation>
    <scope>NUCLEOTIDE SEQUENCE</scope>
    <source>
        <strain evidence="2">Oxic1_4</strain>
    </source>
</reference>
<proteinExistence type="predicted"/>
<reference evidence="2" key="1">
    <citation type="journal article" date="2015" name="Front. Microbiol.">
        <title>Combining genomic sequencing methods to explore viral diversity and reveal potential virus-host interactions.</title>
        <authorList>
            <person name="Chow C.E."/>
            <person name="Winget D.M."/>
            <person name="White R.A.III."/>
            <person name="Hallam S.J."/>
            <person name="Suttle C.A."/>
        </authorList>
    </citation>
    <scope>NUCLEOTIDE SEQUENCE</scope>
    <source>
        <strain evidence="2">Oxic1_4</strain>
    </source>
</reference>
<sequence>MASHGMRYGLLTTRSPTESGPKQTSRGKRWLGALSGLSITRNGRKILGRSCLVRWMQPTVVSSFCHC</sequence>
<name>A0A0F7L7E8_9VIRU</name>
<dbReference type="EMBL" id="KR029599">
    <property type="protein sequence ID" value="AKH47875.1"/>
    <property type="molecule type" value="Genomic_DNA"/>
</dbReference>
<evidence type="ECO:0000313" key="2">
    <source>
        <dbReference type="EMBL" id="AKH47875.1"/>
    </source>
</evidence>
<evidence type="ECO:0000256" key="1">
    <source>
        <dbReference type="SAM" id="MobiDB-lite"/>
    </source>
</evidence>
<feature type="compositionally biased region" description="Polar residues" evidence="1">
    <location>
        <begin position="12"/>
        <end position="24"/>
    </location>
</feature>